<dbReference type="AlphaFoldDB" id="A0AA40KGA4"/>
<dbReference type="Proteomes" id="UP001177670">
    <property type="component" value="Unassembled WGS sequence"/>
</dbReference>
<gene>
    <name evidence="1" type="ORF">K0M31_013473</name>
</gene>
<evidence type="ECO:0000313" key="1">
    <source>
        <dbReference type="EMBL" id="KAK1119284.1"/>
    </source>
</evidence>
<comment type="caution">
    <text evidence="1">The sequence shown here is derived from an EMBL/GenBank/DDBJ whole genome shotgun (WGS) entry which is preliminary data.</text>
</comment>
<proteinExistence type="predicted"/>
<protein>
    <submittedName>
        <fullName evidence="1">Uncharacterized protein</fullName>
    </submittedName>
</protein>
<reference evidence="1" key="1">
    <citation type="submission" date="2021-10" db="EMBL/GenBank/DDBJ databases">
        <title>Melipona bicolor Genome sequencing and assembly.</title>
        <authorList>
            <person name="Araujo N.S."/>
            <person name="Arias M.C."/>
        </authorList>
    </citation>
    <scope>NUCLEOTIDE SEQUENCE</scope>
    <source>
        <strain evidence="1">USP_2M_L1-L4_2017</strain>
        <tissue evidence="1">Whole body</tissue>
    </source>
</reference>
<name>A0AA40KGA4_9HYME</name>
<accession>A0AA40KGA4</accession>
<dbReference type="EMBL" id="JAHYIQ010000037">
    <property type="protein sequence ID" value="KAK1119284.1"/>
    <property type="molecule type" value="Genomic_DNA"/>
</dbReference>
<keyword evidence="2" id="KW-1185">Reference proteome</keyword>
<organism evidence="1 2">
    <name type="scientific">Melipona bicolor</name>
    <dbReference type="NCBI Taxonomy" id="60889"/>
    <lineage>
        <taxon>Eukaryota</taxon>
        <taxon>Metazoa</taxon>
        <taxon>Ecdysozoa</taxon>
        <taxon>Arthropoda</taxon>
        <taxon>Hexapoda</taxon>
        <taxon>Insecta</taxon>
        <taxon>Pterygota</taxon>
        <taxon>Neoptera</taxon>
        <taxon>Endopterygota</taxon>
        <taxon>Hymenoptera</taxon>
        <taxon>Apocrita</taxon>
        <taxon>Aculeata</taxon>
        <taxon>Apoidea</taxon>
        <taxon>Anthophila</taxon>
        <taxon>Apidae</taxon>
        <taxon>Melipona</taxon>
    </lineage>
</organism>
<evidence type="ECO:0000313" key="2">
    <source>
        <dbReference type="Proteomes" id="UP001177670"/>
    </source>
</evidence>
<sequence length="100" mass="11289">MQTELCSETTEMQLSWNRAGPLKIQQQNSDAIKVENNKGVRKDVYESDKSYYIRISSLRSETFRFSIGPNVISFRQICSPANVDGIMGKGPMAVQKSQLL</sequence>